<keyword evidence="2" id="KW-1185">Reference proteome</keyword>
<protein>
    <submittedName>
        <fullName evidence="1">TIGR00266 family protein</fullName>
    </submittedName>
</protein>
<sequence>MKTEIKGQPAFSYIDVELEPGDTITTESDAMSSMDADIELRSRFNGGFFVGLLRKFLGGETLFINDFSNPTDGTRRMTIVQPTPGEVRELQLNGETLYMQPGAFLACTDGVKVGVKFAGFISWIAREGLFRIAVSGTGKVWYGAFGALLDREIDGEYIVDTSHLVAYEPSIKLKLQLAGGIFSSLFGGEGLVTRVVGKGKIVIQSRSISGIASWINPRLP</sequence>
<dbReference type="OrthoDB" id="9779518at2"/>
<dbReference type="PANTHER" id="PTHR43657">
    <property type="entry name" value="TRYPTOPHAN RNA-BINDING ATTENUATOR PROTEIN-LIKE PROTEIN"/>
    <property type="match status" value="1"/>
</dbReference>
<dbReference type="RefSeq" id="WP_101894880.1">
    <property type="nucleotide sequence ID" value="NZ_CP022684.1"/>
</dbReference>
<dbReference type="EMBL" id="CP022684">
    <property type="protein sequence ID" value="AUM13505.1"/>
    <property type="molecule type" value="Genomic_DNA"/>
</dbReference>
<gene>
    <name evidence="1" type="ORF">Kalk_14215</name>
</gene>
<dbReference type="Pfam" id="PF01987">
    <property type="entry name" value="AIM24"/>
    <property type="match status" value="1"/>
</dbReference>
<dbReference type="InterPro" id="IPR016031">
    <property type="entry name" value="Trp_RNA-bd_attenuator-like_dom"/>
</dbReference>
<evidence type="ECO:0000313" key="2">
    <source>
        <dbReference type="Proteomes" id="UP000235116"/>
    </source>
</evidence>
<dbReference type="NCBIfam" id="TIGR00266">
    <property type="entry name" value="TIGR00266 family protein"/>
    <property type="match status" value="1"/>
</dbReference>
<evidence type="ECO:0000313" key="1">
    <source>
        <dbReference type="EMBL" id="AUM13505.1"/>
    </source>
</evidence>
<dbReference type="Gene3D" id="3.60.160.10">
    <property type="entry name" value="Mitochondrial biogenesis AIM24"/>
    <property type="match status" value="1"/>
</dbReference>
<proteinExistence type="predicted"/>
<dbReference type="SUPFAM" id="SSF51219">
    <property type="entry name" value="TRAP-like"/>
    <property type="match status" value="1"/>
</dbReference>
<accession>A0A2K9LPU9</accession>
<reference evidence="2" key="1">
    <citation type="submission" date="2017-08" db="EMBL/GenBank/DDBJ databases">
        <title>Direct submision.</title>
        <authorList>
            <person name="Kim S.-J."/>
            <person name="Rhee S.-K."/>
        </authorList>
    </citation>
    <scope>NUCLEOTIDE SEQUENCE [LARGE SCALE GENOMIC DNA]</scope>
    <source>
        <strain evidence="2">GI5</strain>
    </source>
</reference>
<dbReference type="PANTHER" id="PTHR43657:SF1">
    <property type="entry name" value="ALTERED INHERITANCE OF MITOCHONDRIA PROTEIN 24, MITOCHONDRIAL"/>
    <property type="match status" value="1"/>
</dbReference>
<dbReference type="InterPro" id="IPR002838">
    <property type="entry name" value="AIM24"/>
</dbReference>
<dbReference type="InterPro" id="IPR036983">
    <property type="entry name" value="AIM24_sf"/>
</dbReference>
<organism evidence="1 2">
    <name type="scientific">Ketobacter alkanivorans</name>
    <dbReference type="NCBI Taxonomy" id="1917421"/>
    <lineage>
        <taxon>Bacteria</taxon>
        <taxon>Pseudomonadati</taxon>
        <taxon>Pseudomonadota</taxon>
        <taxon>Gammaproteobacteria</taxon>
        <taxon>Pseudomonadales</taxon>
        <taxon>Ketobacteraceae</taxon>
        <taxon>Ketobacter</taxon>
    </lineage>
</organism>
<name>A0A2K9LPU9_9GAMM</name>
<dbReference type="AlphaFoldDB" id="A0A2K9LPU9"/>
<dbReference type="Proteomes" id="UP000235116">
    <property type="component" value="Chromosome"/>
</dbReference>
<dbReference type="KEGG" id="kak:Kalk_14215"/>